<feature type="compositionally biased region" description="Basic and acidic residues" evidence="1">
    <location>
        <begin position="186"/>
        <end position="201"/>
    </location>
</feature>
<feature type="compositionally biased region" description="Low complexity" evidence="1">
    <location>
        <begin position="269"/>
        <end position="281"/>
    </location>
</feature>
<organism evidence="2 3">
    <name type="scientific">Reichenbachiella carrageenanivorans</name>
    <dbReference type="NCBI Taxonomy" id="2979869"/>
    <lineage>
        <taxon>Bacteria</taxon>
        <taxon>Pseudomonadati</taxon>
        <taxon>Bacteroidota</taxon>
        <taxon>Cytophagia</taxon>
        <taxon>Cytophagales</taxon>
        <taxon>Reichenbachiellaceae</taxon>
        <taxon>Reichenbachiella</taxon>
    </lineage>
</organism>
<evidence type="ECO:0000313" key="3">
    <source>
        <dbReference type="Proteomes" id="UP001062165"/>
    </source>
</evidence>
<feature type="compositionally biased region" description="Basic and acidic residues" evidence="1">
    <location>
        <begin position="241"/>
        <end position="252"/>
    </location>
</feature>
<evidence type="ECO:0000256" key="1">
    <source>
        <dbReference type="SAM" id="MobiDB-lite"/>
    </source>
</evidence>
<feature type="compositionally biased region" description="Low complexity" evidence="1">
    <location>
        <begin position="338"/>
        <end position="348"/>
    </location>
</feature>
<dbReference type="RefSeq" id="WP_263049894.1">
    <property type="nucleotide sequence ID" value="NZ_CP106735.1"/>
</dbReference>
<feature type="compositionally biased region" description="Basic and acidic residues" evidence="1">
    <location>
        <begin position="464"/>
        <end position="483"/>
    </location>
</feature>
<keyword evidence="3" id="KW-1185">Reference proteome</keyword>
<protein>
    <submittedName>
        <fullName evidence="2">Uncharacterized protein</fullName>
    </submittedName>
</protein>
<feature type="compositionally biased region" description="Basic residues" evidence="1">
    <location>
        <begin position="565"/>
        <end position="575"/>
    </location>
</feature>
<name>A0ABY6CZA5_9BACT</name>
<dbReference type="EMBL" id="CP106735">
    <property type="protein sequence ID" value="UXX78148.1"/>
    <property type="molecule type" value="Genomic_DNA"/>
</dbReference>
<feature type="region of interest" description="Disordered" evidence="1">
    <location>
        <begin position="240"/>
        <end position="590"/>
    </location>
</feature>
<feature type="compositionally biased region" description="Acidic residues" evidence="1">
    <location>
        <begin position="400"/>
        <end position="414"/>
    </location>
</feature>
<feature type="compositionally biased region" description="Low complexity" evidence="1">
    <location>
        <begin position="85"/>
        <end position="109"/>
    </location>
</feature>
<feature type="compositionally biased region" description="Basic and acidic residues" evidence="1">
    <location>
        <begin position="576"/>
        <end position="590"/>
    </location>
</feature>
<feature type="compositionally biased region" description="Basic and acidic residues" evidence="1">
    <location>
        <begin position="531"/>
        <end position="549"/>
    </location>
</feature>
<feature type="region of interest" description="Disordered" evidence="1">
    <location>
        <begin position="85"/>
        <end position="119"/>
    </location>
</feature>
<evidence type="ECO:0000313" key="2">
    <source>
        <dbReference type="EMBL" id="UXX78148.1"/>
    </source>
</evidence>
<reference evidence="2" key="1">
    <citation type="submission" date="2022-10" db="EMBL/GenBank/DDBJ databases">
        <title>Comparative genomics and taxonomic characterization of three novel marine species of genus Reichenbachiella exhibiting antioxidant and polysaccharide degradation activities.</title>
        <authorList>
            <person name="Muhammad N."/>
            <person name="Lee Y.-J."/>
            <person name="Ko J."/>
            <person name="Kim S.-G."/>
        </authorList>
    </citation>
    <scope>NUCLEOTIDE SEQUENCE</scope>
    <source>
        <strain evidence="2">Wsw4-B4</strain>
    </source>
</reference>
<feature type="compositionally biased region" description="Basic residues" evidence="1">
    <location>
        <begin position="488"/>
        <end position="498"/>
    </location>
</feature>
<sequence length="590" mass="64534">MNKQTFLELMKAPENISDADFVELETLVKANPYFQSGHCAIAYASRNLKKSSSTQKMSTAAIYSTNRNIFKHYILGKVKFAKPTKATATPTPTSQQPTTKTAATTSVAPRKAPTLNTDEEQSELIKEIYANLEKWKASREHYLEYDKKHPEEIVIEDPNTASTPTEKALDLNSPESETIAKPTSKLVEEPKTAELADEVKPAEPASEKNVVSDEVEKLKSQVAEEIQAEEESISKALSKIAKKDTQLKKSTSEQDPIPAVETEKKAESSIDIISSDELSAIVDAESAIEEDEKAEDTAEEIEGSIDSSKTATTEKPKEAIEETAPSPAEEISAKQETPDTSTPTISSDELSAIVDSESFIEDSSSDEETSDSTDKIEQSVEPTTIEVEEPEKEEPQAAIEIEELEDEIEEEENTIDSSSDKSTEDTEAELSQIDKEIQELKLTPGSSKTGKKFRLGVLKRGTKFTKEKVKKETKPAATTEKKAATKTTAKKTTTKKAATKTTKSTTKKAATTAKPATAKKASTAKKATPKKKAEPKTKATPKEKKEPSKKASPKFRMSASIGSKVTKKTTTKKTPKKDDDPSSEKKNLKK</sequence>
<feature type="compositionally biased region" description="Acidic residues" evidence="1">
    <location>
        <begin position="286"/>
        <end position="303"/>
    </location>
</feature>
<proteinExistence type="predicted"/>
<feature type="compositionally biased region" description="Low complexity" evidence="1">
    <location>
        <begin position="499"/>
        <end position="526"/>
    </location>
</feature>
<dbReference type="Proteomes" id="UP001062165">
    <property type="component" value="Chromosome"/>
</dbReference>
<feature type="region of interest" description="Disordered" evidence="1">
    <location>
        <begin position="159"/>
        <end position="213"/>
    </location>
</feature>
<gene>
    <name evidence="2" type="ORF">N7E81_12340</name>
</gene>
<feature type="compositionally biased region" description="Acidic residues" evidence="1">
    <location>
        <begin position="358"/>
        <end position="371"/>
    </location>
</feature>
<accession>A0ABY6CZA5</accession>